<dbReference type="Gene3D" id="6.10.250.600">
    <property type="match status" value="1"/>
</dbReference>
<dbReference type="PROSITE" id="PS00073">
    <property type="entry name" value="ACYL_COA_DH_2"/>
    <property type="match status" value="1"/>
</dbReference>
<proteinExistence type="inferred from homology"/>
<feature type="domain" description="Acyl-CoA dehydrogenase/oxidase C-terminal" evidence="6">
    <location>
        <begin position="289"/>
        <end position="444"/>
    </location>
</feature>
<dbReference type="RefSeq" id="WP_244704467.1">
    <property type="nucleotide sequence ID" value="NZ_BAAADN010000046.1"/>
</dbReference>
<dbReference type="Gene3D" id="2.40.110.20">
    <property type="match status" value="1"/>
</dbReference>
<evidence type="ECO:0000256" key="2">
    <source>
        <dbReference type="ARBA" id="ARBA00009347"/>
    </source>
</evidence>
<dbReference type="GO" id="GO:0003995">
    <property type="term" value="F:acyl-CoA dehydrogenase activity"/>
    <property type="evidence" value="ECO:0007669"/>
    <property type="project" value="InterPro"/>
</dbReference>
<dbReference type="InterPro" id="IPR006091">
    <property type="entry name" value="Acyl-CoA_Oxase/DH_mid-dom"/>
</dbReference>
<evidence type="ECO:0000256" key="5">
    <source>
        <dbReference type="RuleBase" id="RU362125"/>
    </source>
</evidence>
<dbReference type="InterPro" id="IPR006089">
    <property type="entry name" value="Acyl-CoA_DH_CS"/>
</dbReference>
<feature type="domain" description="Adaptive response protein AidB N-terminal" evidence="8">
    <location>
        <begin position="15"/>
        <end position="172"/>
    </location>
</feature>
<dbReference type="PANTHER" id="PTHR42707">
    <property type="entry name" value="ACYL-COA DEHYDROGENASE"/>
    <property type="match status" value="1"/>
</dbReference>
<organism evidence="9 12">
    <name type="scientific">Halococcus dombrowskii</name>
    <dbReference type="NCBI Taxonomy" id="179637"/>
    <lineage>
        <taxon>Archaea</taxon>
        <taxon>Methanobacteriati</taxon>
        <taxon>Methanobacteriota</taxon>
        <taxon>Stenosarchaea group</taxon>
        <taxon>Halobacteria</taxon>
        <taxon>Halobacteriales</taxon>
        <taxon>Halococcaceae</taxon>
        <taxon>Halococcus</taxon>
    </lineage>
</organism>
<keyword evidence="5" id="KW-0560">Oxidoreductase</keyword>
<evidence type="ECO:0000256" key="4">
    <source>
        <dbReference type="ARBA" id="ARBA00022827"/>
    </source>
</evidence>
<dbReference type="InterPro" id="IPR052904">
    <property type="entry name" value="Acyl-CoA_dehydrogenase-like"/>
</dbReference>
<dbReference type="Pfam" id="PF18158">
    <property type="entry name" value="AidB_N"/>
    <property type="match status" value="1"/>
</dbReference>
<dbReference type="KEGG" id="hdo:MUK72_04940"/>
<dbReference type="Proteomes" id="UP000830542">
    <property type="component" value="Chromosome"/>
</dbReference>
<comment type="cofactor">
    <cofactor evidence="1 5">
        <name>FAD</name>
        <dbReference type="ChEBI" id="CHEBI:57692"/>
    </cofactor>
</comment>
<dbReference type="InterPro" id="IPR009100">
    <property type="entry name" value="AcylCoA_DH/oxidase_NM_dom_sf"/>
</dbReference>
<dbReference type="PANTHER" id="PTHR42707:SF2">
    <property type="entry name" value="ACD11 DEHYDROGENASE"/>
    <property type="match status" value="1"/>
</dbReference>
<dbReference type="GeneID" id="71761170"/>
<reference evidence="10" key="2">
    <citation type="submission" date="2022-04" db="EMBL/GenBank/DDBJ databases">
        <title>Sequencing and genomic assembly of Halococcus dombrowskii.</title>
        <authorList>
            <person name="Lim S.W."/>
            <person name="MacLea K.S."/>
        </authorList>
    </citation>
    <scope>NUCLEOTIDE SEQUENCE</scope>
    <source>
        <strain evidence="10">H4</strain>
    </source>
</reference>
<protein>
    <submittedName>
        <fullName evidence="9">Acyl-CoA dehydrogenase family protein</fullName>
    </submittedName>
</protein>
<accession>A0AAV3SLB7</accession>
<evidence type="ECO:0000259" key="8">
    <source>
        <dbReference type="Pfam" id="PF18158"/>
    </source>
</evidence>
<keyword evidence="4 5" id="KW-0274">FAD</keyword>
<dbReference type="SUPFAM" id="SSF56645">
    <property type="entry name" value="Acyl-CoA dehydrogenase NM domain-like"/>
    <property type="match status" value="1"/>
</dbReference>
<sequence>MTRAAIDYANFEAGRDANYWELDRTLQFEARRVYPDDEFAWAESRLSEFGEVVGSMVADNADRIDRHEPELHTYDEEGELRNEVEYHPTQHENERIAYEAFGLTHDAFHAPPDREEPMGLTHTLTQQTLLSYADAGFVCPVSMTNGVALVLEKFDDGPLEDYFERLTSRDADEHIEGAMFLTEKQGGSDVGTNETVAERADDGSYRLTGEKWFCSNIDAEGALALARRPDAPEGTAGLSLFLVPRTKSNGEVNDALFRRLKDKLGTLSVPTGEIEFRGAEASLVGEPENGFRQMTAMLNFERLSNAGASVGIMGRALLESKVQAATREAFGEPIQEKPLMRRDLVDMSVDYEAAAAFTFECAGLLDRHRREEDQEAFTLMRALVPIAKQVTARMAVETASYACEVLGGNGYVREHVTPRLLRDAQVLPIWEGTSNVLSLDLLRALDREDAHEALLPAIREHIDAAEHPALADCAETIDDEFARLQEALVHLAGADVEEAQLQAKELAEYVFDVYTAALLLAEAQAELDRGDARKALVAERFVETRLRESDARGIADGDRFATEHFDGIVRYASVAPESLTESAPADD</sequence>
<dbReference type="EMBL" id="CP095005">
    <property type="protein sequence ID" value="UOO96057.1"/>
    <property type="molecule type" value="Genomic_DNA"/>
</dbReference>
<evidence type="ECO:0000313" key="11">
    <source>
        <dbReference type="Proteomes" id="UP000830542"/>
    </source>
</evidence>
<dbReference type="InterPro" id="IPR009075">
    <property type="entry name" value="AcylCo_DH/oxidase_C"/>
</dbReference>
<evidence type="ECO:0000256" key="1">
    <source>
        <dbReference type="ARBA" id="ARBA00001974"/>
    </source>
</evidence>
<evidence type="ECO:0000313" key="10">
    <source>
        <dbReference type="EMBL" id="UOO96057.1"/>
    </source>
</evidence>
<evidence type="ECO:0000256" key="3">
    <source>
        <dbReference type="ARBA" id="ARBA00022630"/>
    </source>
</evidence>
<dbReference type="AlphaFoldDB" id="A0AAV3SLB7"/>
<dbReference type="EMBL" id="BAAADN010000046">
    <property type="protein sequence ID" value="GAA0470589.1"/>
    <property type="molecule type" value="Genomic_DNA"/>
</dbReference>
<dbReference type="InterPro" id="IPR041504">
    <property type="entry name" value="AidB_N"/>
</dbReference>
<reference evidence="9" key="3">
    <citation type="submission" date="2023-12" db="EMBL/GenBank/DDBJ databases">
        <authorList>
            <person name="Sun Q."/>
            <person name="Inoue M."/>
        </authorList>
    </citation>
    <scope>NUCLEOTIDE SEQUENCE</scope>
    <source>
        <strain evidence="9">JCM 12289</strain>
    </source>
</reference>
<keyword evidence="11" id="KW-1185">Reference proteome</keyword>
<dbReference type="Proteomes" id="UP001500962">
    <property type="component" value="Unassembled WGS sequence"/>
</dbReference>
<name>A0AAV3SLB7_HALDO</name>
<keyword evidence="3 5" id="KW-0285">Flavoprotein</keyword>
<reference evidence="9" key="1">
    <citation type="journal article" date="2014" name="Int. J. Syst. Evol. Microbiol.">
        <title>Complete genome sequence of Corynebacterium casei LMG S-19264T (=DSM 44701T), isolated from a smear-ripened cheese.</title>
        <authorList>
            <consortium name="US DOE Joint Genome Institute (JGI-PGF)"/>
            <person name="Walter F."/>
            <person name="Albersmeier A."/>
            <person name="Kalinowski J."/>
            <person name="Ruckert C."/>
        </authorList>
    </citation>
    <scope>NUCLEOTIDE SEQUENCE</scope>
    <source>
        <strain evidence="9">JCM 12289</strain>
    </source>
</reference>
<dbReference type="InterPro" id="IPR036250">
    <property type="entry name" value="AcylCo_DH-like_C"/>
</dbReference>
<evidence type="ECO:0000259" key="7">
    <source>
        <dbReference type="Pfam" id="PF02770"/>
    </source>
</evidence>
<gene>
    <name evidence="9" type="ORF">GCM10008985_29430</name>
    <name evidence="10" type="ORF">MUK72_04940</name>
</gene>
<dbReference type="Pfam" id="PF02770">
    <property type="entry name" value="Acyl-CoA_dh_M"/>
    <property type="match status" value="1"/>
</dbReference>
<dbReference type="Pfam" id="PF00441">
    <property type="entry name" value="Acyl-CoA_dh_1"/>
    <property type="match status" value="1"/>
</dbReference>
<feature type="domain" description="Acyl-CoA oxidase/dehydrogenase middle" evidence="7">
    <location>
        <begin position="178"/>
        <end position="277"/>
    </location>
</feature>
<dbReference type="Gene3D" id="1.20.140.10">
    <property type="entry name" value="Butyryl-CoA Dehydrogenase, subunit A, domain 3"/>
    <property type="match status" value="1"/>
</dbReference>
<evidence type="ECO:0000259" key="6">
    <source>
        <dbReference type="Pfam" id="PF00441"/>
    </source>
</evidence>
<evidence type="ECO:0000313" key="12">
    <source>
        <dbReference type="Proteomes" id="UP001500962"/>
    </source>
</evidence>
<comment type="similarity">
    <text evidence="2 5">Belongs to the acyl-CoA dehydrogenase family.</text>
</comment>
<dbReference type="SUPFAM" id="SSF47203">
    <property type="entry name" value="Acyl-CoA dehydrogenase C-terminal domain-like"/>
    <property type="match status" value="1"/>
</dbReference>
<evidence type="ECO:0000313" key="9">
    <source>
        <dbReference type="EMBL" id="GAA0470589.1"/>
    </source>
</evidence>